<dbReference type="RefSeq" id="WP_167366883.1">
    <property type="nucleotide sequence ID" value="NZ_FUGE01000250.1"/>
</dbReference>
<dbReference type="Gene3D" id="3.90.640.20">
    <property type="entry name" value="Heat-shock cognate protein, ATPase"/>
    <property type="match status" value="1"/>
</dbReference>
<dbReference type="InterPro" id="IPR037126">
    <property type="entry name" value="PdaC/RsiV-like_sf"/>
</dbReference>
<proteinExistence type="predicted"/>
<accession>A0A1R4GY47</accession>
<dbReference type="Pfam" id="PF11738">
    <property type="entry name" value="DUF3298"/>
    <property type="match status" value="1"/>
</dbReference>
<keyword evidence="3" id="KW-1185">Reference proteome</keyword>
<organism evidence="2 3">
    <name type="scientific">Psychrobacter piechaudii</name>
    <dbReference type="NCBI Taxonomy" id="1945521"/>
    <lineage>
        <taxon>Bacteria</taxon>
        <taxon>Pseudomonadati</taxon>
        <taxon>Pseudomonadota</taxon>
        <taxon>Gammaproteobacteria</taxon>
        <taxon>Moraxellales</taxon>
        <taxon>Moraxellaceae</taxon>
        <taxon>Psychrobacter</taxon>
    </lineage>
</organism>
<name>A0A1R4GY47_9GAMM</name>
<dbReference type="Proteomes" id="UP000188357">
    <property type="component" value="Unassembled WGS sequence"/>
</dbReference>
<gene>
    <name evidence="2" type="ORF">A1232T_02277</name>
</gene>
<feature type="domain" description="DUF3298" evidence="1">
    <location>
        <begin position="54"/>
        <end position="130"/>
    </location>
</feature>
<sequence length="151" mass="17055">MNYQFEVAPSYLGHIGNVELFKINSYIYLGGAHGLGYSEYKIFNVATKKELNLEDLLISGQQKKFEALAYTAYKDWVKGQTDSDAQSFEKNWPFSMTDNATLNNEGIALTYQPYEIAPYAFGMPTLTVPYAKLKGIIKPEYLPKSVTKAKK</sequence>
<dbReference type="STRING" id="1945521.A1232T_02277"/>
<evidence type="ECO:0000313" key="2">
    <source>
        <dbReference type="EMBL" id="SJM73075.1"/>
    </source>
</evidence>
<reference evidence="2 3" key="1">
    <citation type="submission" date="2017-02" db="EMBL/GenBank/DDBJ databases">
        <authorList>
            <person name="Peterson S.W."/>
        </authorList>
    </citation>
    <scope>NUCLEOTIDE SEQUENCE [LARGE SCALE GENOMIC DNA]</scope>
    <source>
        <strain evidence="2">Psychrobacter_piechaudii</strain>
    </source>
</reference>
<protein>
    <recommendedName>
        <fullName evidence="1">DUF3298 domain-containing protein</fullName>
    </recommendedName>
</protein>
<dbReference type="AlphaFoldDB" id="A0A1R4GY47"/>
<dbReference type="Gene3D" id="3.30.565.40">
    <property type="entry name" value="Fervidobacterium nodosum Rt17-B1 like"/>
    <property type="match status" value="1"/>
</dbReference>
<evidence type="ECO:0000313" key="3">
    <source>
        <dbReference type="Proteomes" id="UP000188357"/>
    </source>
</evidence>
<dbReference type="EMBL" id="FUGE01000250">
    <property type="protein sequence ID" value="SJM73075.1"/>
    <property type="molecule type" value="Genomic_DNA"/>
</dbReference>
<dbReference type="InterPro" id="IPR021729">
    <property type="entry name" value="DUF3298"/>
</dbReference>
<evidence type="ECO:0000259" key="1">
    <source>
        <dbReference type="Pfam" id="PF11738"/>
    </source>
</evidence>